<dbReference type="Gene3D" id="3.30.565.10">
    <property type="entry name" value="Histidine kinase-like ATPase, C-terminal domain"/>
    <property type="match status" value="1"/>
</dbReference>
<evidence type="ECO:0000259" key="15">
    <source>
        <dbReference type="PROSITE" id="PS50109"/>
    </source>
</evidence>
<dbReference type="GO" id="GO:0005524">
    <property type="term" value="F:ATP binding"/>
    <property type="evidence" value="ECO:0007669"/>
    <property type="project" value="UniProtKB-KW"/>
</dbReference>
<gene>
    <name evidence="17" type="ORF">ACFOEB_09025</name>
</gene>
<dbReference type="InterPro" id="IPR003660">
    <property type="entry name" value="HAMP_dom"/>
</dbReference>
<feature type="transmembrane region" description="Helical" evidence="14">
    <location>
        <begin position="7"/>
        <end position="29"/>
    </location>
</feature>
<evidence type="ECO:0000256" key="7">
    <source>
        <dbReference type="ARBA" id="ARBA00022692"/>
    </source>
</evidence>
<evidence type="ECO:0000256" key="12">
    <source>
        <dbReference type="ARBA" id="ARBA00023012"/>
    </source>
</evidence>
<evidence type="ECO:0000256" key="9">
    <source>
        <dbReference type="ARBA" id="ARBA00022777"/>
    </source>
</evidence>
<keyword evidence="7 14" id="KW-0812">Transmembrane</keyword>
<reference evidence="18" key="1">
    <citation type="journal article" date="2019" name="Int. J. Syst. Evol. Microbiol.">
        <title>The Global Catalogue of Microorganisms (GCM) 10K type strain sequencing project: providing services to taxonomists for standard genome sequencing and annotation.</title>
        <authorList>
            <consortium name="The Broad Institute Genomics Platform"/>
            <consortium name="The Broad Institute Genome Sequencing Center for Infectious Disease"/>
            <person name="Wu L."/>
            <person name="Ma J."/>
        </authorList>
    </citation>
    <scope>NUCLEOTIDE SEQUENCE [LARGE SCALE GENOMIC DNA]</scope>
    <source>
        <strain evidence="18">KCTC 52141</strain>
    </source>
</reference>
<protein>
    <recommendedName>
        <fullName evidence="3">histidine kinase</fullName>
        <ecNumber evidence="3">2.7.13.3</ecNumber>
    </recommendedName>
</protein>
<dbReference type="Pfam" id="PF18225">
    <property type="entry name" value="AbfS_sensor"/>
    <property type="match status" value="1"/>
</dbReference>
<dbReference type="InterPro" id="IPR036890">
    <property type="entry name" value="HATPase_C_sf"/>
</dbReference>
<dbReference type="PANTHER" id="PTHR45528:SF1">
    <property type="entry name" value="SENSOR HISTIDINE KINASE CPXA"/>
    <property type="match status" value="1"/>
</dbReference>
<accession>A0ABV7HRA3</accession>
<evidence type="ECO:0000256" key="11">
    <source>
        <dbReference type="ARBA" id="ARBA00022989"/>
    </source>
</evidence>
<comment type="subcellular location">
    <subcellularLocation>
        <location evidence="2">Cell membrane</location>
        <topology evidence="2">Multi-pass membrane protein</topology>
    </subcellularLocation>
</comment>
<dbReference type="PROSITE" id="PS50109">
    <property type="entry name" value="HIS_KIN"/>
    <property type="match status" value="1"/>
</dbReference>
<keyword evidence="9" id="KW-0418">Kinase</keyword>
<dbReference type="CDD" id="cd00082">
    <property type="entry name" value="HisKA"/>
    <property type="match status" value="1"/>
</dbReference>
<evidence type="ECO:0000256" key="14">
    <source>
        <dbReference type="SAM" id="Phobius"/>
    </source>
</evidence>
<dbReference type="SUPFAM" id="SSF158472">
    <property type="entry name" value="HAMP domain-like"/>
    <property type="match status" value="1"/>
</dbReference>
<dbReference type="InterPro" id="IPR041124">
    <property type="entry name" value="AbfS_sensor"/>
</dbReference>
<evidence type="ECO:0000256" key="4">
    <source>
        <dbReference type="ARBA" id="ARBA00022475"/>
    </source>
</evidence>
<dbReference type="SUPFAM" id="SSF55874">
    <property type="entry name" value="ATPase domain of HSP90 chaperone/DNA topoisomerase II/histidine kinase"/>
    <property type="match status" value="1"/>
</dbReference>
<dbReference type="Gene3D" id="1.10.287.130">
    <property type="match status" value="1"/>
</dbReference>
<keyword evidence="6" id="KW-0808">Transferase</keyword>
<dbReference type="EMBL" id="JBHRTL010000006">
    <property type="protein sequence ID" value="MFC3155341.1"/>
    <property type="molecule type" value="Genomic_DNA"/>
</dbReference>
<keyword evidence="4" id="KW-1003">Cell membrane</keyword>
<dbReference type="CDD" id="cd06225">
    <property type="entry name" value="HAMP"/>
    <property type="match status" value="1"/>
</dbReference>
<evidence type="ECO:0000256" key="3">
    <source>
        <dbReference type="ARBA" id="ARBA00012438"/>
    </source>
</evidence>
<dbReference type="Pfam" id="PF02518">
    <property type="entry name" value="HATPase_c"/>
    <property type="match status" value="1"/>
</dbReference>
<dbReference type="PRINTS" id="PR00344">
    <property type="entry name" value="BCTRLSENSOR"/>
</dbReference>
<evidence type="ECO:0000256" key="13">
    <source>
        <dbReference type="ARBA" id="ARBA00023136"/>
    </source>
</evidence>
<evidence type="ECO:0000256" key="6">
    <source>
        <dbReference type="ARBA" id="ARBA00022679"/>
    </source>
</evidence>
<comment type="catalytic activity">
    <reaction evidence="1">
        <text>ATP + protein L-histidine = ADP + protein N-phospho-L-histidine.</text>
        <dbReference type="EC" id="2.7.13.3"/>
    </reaction>
</comment>
<dbReference type="Pfam" id="PF00672">
    <property type="entry name" value="HAMP"/>
    <property type="match status" value="1"/>
</dbReference>
<evidence type="ECO:0000256" key="5">
    <source>
        <dbReference type="ARBA" id="ARBA00022553"/>
    </source>
</evidence>
<evidence type="ECO:0000256" key="2">
    <source>
        <dbReference type="ARBA" id="ARBA00004651"/>
    </source>
</evidence>
<dbReference type="SMART" id="SM00388">
    <property type="entry name" value="HisKA"/>
    <property type="match status" value="1"/>
</dbReference>
<dbReference type="InterPro" id="IPR050398">
    <property type="entry name" value="HssS/ArlS-like"/>
</dbReference>
<keyword evidence="10 17" id="KW-0067">ATP-binding</keyword>
<evidence type="ECO:0000256" key="10">
    <source>
        <dbReference type="ARBA" id="ARBA00022840"/>
    </source>
</evidence>
<dbReference type="Gene3D" id="1.10.8.500">
    <property type="entry name" value="HAMP domain in histidine kinase"/>
    <property type="match status" value="1"/>
</dbReference>
<evidence type="ECO:0000313" key="17">
    <source>
        <dbReference type="EMBL" id="MFC3155341.1"/>
    </source>
</evidence>
<evidence type="ECO:0000256" key="1">
    <source>
        <dbReference type="ARBA" id="ARBA00000085"/>
    </source>
</evidence>
<name>A0ABV7HRA3_9GAMM</name>
<dbReference type="InterPro" id="IPR005467">
    <property type="entry name" value="His_kinase_dom"/>
</dbReference>
<dbReference type="SMART" id="SM00304">
    <property type="entry name" value="HAMP"/>
    <property type="match status" value="1"/>
</dbReference>
<keyword evidence="8" id="KW-0547">Nucleotide-binding</keyword>
<keyword evidence="11 14" id="KW-1133">Transmembrane helix</keyword>
<dbReference type="Proteomes" id="UP001595548">
    <property type="component" value="Unassembled WGS sequence"/>
</dbReference>
<dbReference type="RefSeq" id="WP_339615503.1">
    <property type="nucleotide sequence ID" value="NZ_AP031500.1"/>
</dbReference>
<feature type="domain" description="Histidine kinase" evidence="15">
    <location>
        <begin position="248"/>
        <end position="462"/>
    </location>
</feature>
<dbReference type="Gene3D" id="3.30.450.160">
    <property type="match status" value="1"/>
</dbReference>
<dbReference type="SMART" id="SM00387">
    <property type="entry name" value="HATPase_c"/>
    <property type="match status" value="1"/>
</dbReference>
<evidence type="ECO:0000259" key="16">
    <source>
        <dbReference type="PROSITE" id="PS50885"/>
    </source>
</evidence>
<keyword evidence="5" id="KW-0597">Phosphoprotein</keyword>
<evidence type="ECO:0000313" key="18">
    <source>
        <dbReference type="Proteomes" id="UP001595548"/>
    </source>
</evidence>
<dbReference type="SUPFAM" id="SSF47384">
    <property type="entry name" value="Homodimeric domain of signal transducing histidine kinase"/>
    <property type="match status" value="1"/>
</dbReference>
<dbReference type="InterPro" id="IPR036097">
    <property type="entry name" value="HisK_dim/P_sf"/>
</dbReference>
<evidence type="ECO:0000256" key="8">
    <source>
        <dbReference type="ARBA" id="ARBA00022741"/>
    </source>
</evidence>
<proteinExistence type="predicted"/>
<dbReference type="PANTHER" id="PTHR45528">
    <property type="entry name" value="SENSOR HISTIDINE KINASE CPXA"/>
    <property type="match status" value="1"/>
</dbReference>
<sequence length="469" mass="52353">MTRLYLRVFLTFWSITAVIIVTTNVIVHWQGDNPDNTLQQLRGGQEYEPAQRFLFQMAGSIVNRNSAQVLADMRAMPEWSRQYFYIVDAHNEDLLGRSLPEGVQSLIPKINPSHPFSKMVDGDSKTWGRHVTLNDGKSLKVFTISSEQGAKSSGDILWQLFINNIWPLLLASILVSGTACFFLARHFAHGLSTLQKATRSIAKGDLSVRISQRFNNRRDEIASLAHDFDHMTERLQKAMAEQKRLIKDVSHELRTPLARLQVALALAQQRSAGEVDRELARIKQAADYLNDVITDILALPVLDDGGWTLDDTTDVVALLNALHDSLQHEASRGRVTLQRQIPVDEALLATHGNMLYGVFDNVTRNALRYTPPGGAIITELTVTDTEYQVRIKDTGPGVPEDQLTDIFQPFYRTDQARDRESGGYGLGLAIAQRTVALHSGQIEAENLPEGGLCVTIRLPYENDDSQSSP</sequence>
<dbReference type="InterPro" id="IPR004358">
    <property type="entry name" value="Sig_transdc_His_kin-like_C"/>
</dbReference>
<dbReference type="InterPro" id="IPR003594">
    <property type="entry name" value="HATPase_dom"/>
</dbReference>
<keyword evidence="13 14" id="KW-0472">Membrane</keyword>
<comment type="caution">
    <text evidence="17">The sequence shown here is derived from an EMBL/GenBank/DDBJ whole genome shotgun (WGS) entry which is preliminary data.</text>
</comment>
<organism evidence="17 18">
    <name type="scientific">Gilvimarinus japonicus</name>
    <dbReference type="NCBI Taxonomy" id="1796469"/>
    <lineage>
        <taxon>Bacteria</taxon>
        <taxon>Pseudomonadati</taxon>
        <taxon>Pseudomonadota</taxon>
        <taxon>Gammaproteobacteria</taxon>
        <taxon>Cellvibrionales</taxon>
        <taxon>Cellvibrionaceae</taxon>
        <taxon>Gilvimarinus</taxon>
    </lineage>
</organism>
<dbReference type="Pfam" id="PF00512">
    <property type="entry name" value="HisKA"/>
    <property type="match status" value="1"/>
</dbReference>
<dbReference type="InterPro" id="IPR003661">
    <property type="entry name" value="HisK_dim/P_dom"/>
</dbReference>
<keyword evidence="12" id="KW-0902">Two-component regulatory system</keyword>
<keyword evidence="18" id="KW-1185">Reference proteome</keyword>
<dbReference type="EC" id="2.7.13.3" evidence="3"/>
<dbReference type="PROSITE" id="PS50885">
    <property type="entry name" value="HAMP"/>
    <property type="match status" value="1"/>
</dbReference>
<feature type="domain" description="HAMP" evidence="16">
    <location>
        <begin position="185"/>
        <end position="240"/>
    </location>
</feature>